<evidence type="ECO:0000256" key="3">
    <source>
        <dbReference type="ARBA" id="ARBA00022723"/>
    </source>
</evidence>
<feature type="domain" description="Hcy-binding" evidence="6">
    <location>
        <begin position="22"/>
        <end position="406"/>
    </location>
</feature>
<feature type="binding site" evidence="5">
    <location>
        <position position="391"/>
    </location>
    <ligand>
        <name>Zn(2+)</name>
        <dbReference type="ChEBI" id="CHEBI:29105"/>
    </ligand>
</feature>
<evidence type="ECO:0000256" key="4">
    <source>
        <dbReference type="ARBA" id="ARBA00022833"/>
    </source>
</evidence>
<dbReference type="EMBL" id="OU594962">
    <property type="protein sequence ID" value="CAG9285988.1"/>
    <property type="molecule type" value="Genomic_DNA"/>
</dbReference>
<dbReference type="Proteomes" id="UP000836788">
    <property type="component" value="Chromosome 21"/>
</dbReference>
<dbReference type="GO" id="GO:0032259">
    <property type="term" value="P:methylation"/>
    <property type="evidence" value="ECO:0007669"/>
    <property type="project" value="UniProtKB-KW"/>
</dbReference>
<evidence type="ECO:0000256" key="1">
    <source>
        <dbReference type="ARBA" id="ARBA00022603"/>
    </source>
</evidence>
<dbReference type="PANTHER" id="PTHR46015:SF1">
    <property type="entry name" value="HOMOCYSTEINE S-METHYLTRANSFERASE-LIKE ISOFORM 1"/>
    <property type="match status" value="1"/>
</dbReference>
<dbReference type="Pfam" id="PF02574">
    <property type="entry name" value="S-methyl_trans"/>
    <property type="match status" value="1"/>
</dbReference>
<dbReference type="GO" id="GO:0046872">
    <property type="term" value="F:metal ion binding"/>
    <property type="evidence" value="ECO:0007669"/>
    <property type="project" value="UniProtKB-KW"/>
</dbReference>
<dbReference type="PANTHER" id="PTHR46015">
    <property type="entry name" value="ZGC:172121"/>
    <property type="match status" value="1"/>
</dbReference>
<dbReference type="InterPro" id="IPR036589">
    <property type="entry name" value="HCY_dom_sf"/>
</dbReference>
<dbReference type="InterPro" id="IPR051486">
    <property type="entry name" value="Hcy_S-methyltransferase"/>
</dbReference>
<gene>
    <name evidence="7" type="ORF">PTTT1_LOCUS30856</name>
</gene>
<dbReference type="GO" id="GO:0008898">
    <property type="term" value="F:S-adenosylmethionine-homocysteine S-methyltransferase activity"/>
    <property type="evidence" value="ECO:0007669"/>
    <property type="project" value="TreeGrafter"/>
</dbReference>
<dbReference type="AlphaFoldDB" id="A0A8J9S813"/>
<evidence type="ECO:0000256" key="5">
    <source>
        <dbReference type="PROSITE-ProRule" id="PRU00333"/>
    </source>
</evidence>
<dbReference type="Gene3D" id="3.20.20.330">
    <property type="entry name" value="Homocysteine-binding-like domain"/>
    <property type="match status" value="1"/>
</dbReference>
<dbReference type="GO" id="GO:0033528">
    <property type="term" value="P:S-methylmethionine cycle"/>
    <property type="evidence" value="ECO:0007669"/>
    <property type="project" value="TreeGrafter"/>
</dbReference>
<dbReference type="PROSITE" id="PS50970">
    <property type="entry name" value="HCY"/>
    <property type="match status" value="1"/>
</dbReference>
<organism evidence="7">
    <name type="scientific">Phaeodactylum tricornutum</name>
    <name type="common">Diatom</name>
    <dbReference type="NCBI Taxonomy" id="2850"/>
    <lineage>
        <taxon>Eukaryota</taxon>
        <taxon>Sar</taxon>
        <taxon>Stramenopiles</taxon>
        <taxon>Ochrophyta</taxon>
        <taxon>Bacillariophyta</taxon>
        <taxon>Bacillariophyceae</taxon>
        <taxon>Bacillariophycidae</taxon>
        <taxon>Naviculales</taxon>
        <taxon>Phaeodactylaceae</taxon>
        <taxon>Phaeodactylum</taxon>
    </lineage>
</organism>
<dbReference type="InterPro" id="IPR003726">
    <property type="entry name" value="HCY_dom"/>
</dbReference>
<keyword evidence="4 5" id="KW-0862">Zinc</keyword>
<name>A0A8J9S813_PHATR</name>
<keyword evidence="1 5" id="KW-0489">Methyltransferase</keyword>
<proteinExistence type="predicted"/>
<evidence type="ECO:0000256" key="2">
    <source>
        <dbReference type="ARBA" id="ARBA00022679"/>
    </source>
</evidence>
<protein>
    <recommendedName>
        <fullName evidence="6">Hcy-binding domain-containing protein</fullName>
    </recommendedName>
</protein>
<dbReference type="SUPFAM" id="SSF82282">
    <property type="entry name" value="Homocysteine S-methyltransferase"/>
    <property type="match status" value="1"/>
</dbReference>
<keyword evidence="3 5" id="KW-0479">Metal-binding</keyword>
<comment type="cofactor">
    <cofactor evidence="5">
        <name>Zn(2+)</name>
        <dbReference type="ChEBI" id="CHEBI:29105"/>
    </cofactor>
</comment>
<feature type="binding site" evidence="5">
    <location>
        <position position="301"/>
    </location>
    <ligand>
        <name>Zn(2+)</name>
        <dbReference type="ChEBI" id="CHEBI:29105"/>
    </ligand>
</feature>
<reference evidence="7" key="1">
    <citation type="submission" date="2022-02" db="EMBL/GenBank/DDBJ databases">
        <authorList>
            <person name="Giguere J D."/>
        </authorList>
    </citation>
    <scope>NUCLEOTIDE SEQUENCE</scope>
    <source>
        <strain evidence="7">CCAP 1055/1</strain>
    </source>
</reference>
<sequence>MVRPSIDYYLPQMPPLLQDWFTSPDSASHTDRILVLDGGVSTHLESNLSSTNADSASSDKLSCRTCAFPHRELWSSSLLLSESGRRLVRQGHDDWLRAGANVLSTVTYQCHYQAAYWPKGKMATNDKDSRVMDDAVVNTLWNDGVEIAQQAVKDYCHNQQRPHTLRQPELETSSVPRYVVASSGCYGAILANGAEYTGNYGPVTVDDLVHFHRRKVRRAVQLHPDGIAIETVPSLLECHALVQLFQPTNGAAPMLLNKTACWISVSCRNERELNDGTPLVAALNVLSQIPCTAVSAWGLNCCSVAHLPALVRILTQHVAQEASGKHRRGLVLYPNSGERWDAVTGTWHTGTGCTAPAAMASEIVAVLRTVEDEWRRHRPTDPTPSILIGGCCRTSPATIAALRVLVDDHLQQEYKGWF</sequence>
<evidence type="ECO:0000259" key="6">
    <source>
        <dbReference type="PROSITE" id="PS50970"/>
    </source>
</evidence>
<accession>A0A8J9S813</accession>
<evidence type="ECO:0000313" key="7">
    <source>
        <dbReference type="EMBL" id="CAG9285988.1"/>
    </source>
</evidence>
<dbReference type="GO" id="GO:0009086">
    <property type="term" value="P:methionine biosynthetic process"/>
    <property type="evidence" value="ECO:0007669"/>
    <property type="project" value="TreeGrafter"/>
</dbReference>
<feature type="binding site" evidence="5">
    <location>
        <position position="392"/>
    </location>
    <ligand>
        <name>Zn(2+)</name>
        <dbReference type="ChEBI" id="CHEBI:29105"/>
    </ligand>
</feature>
<keyword evidence="2 5" id="KW-0808">Transferase</keyword>